<dbReference type="Gene3D" id="3.40.50.1390">
    <property type="entry name" value="Resolvase, N-terminal catalytic domain"/>
    <property type="match status" value="1"/>
</dbReference>
<dbReference type="InterPro" id="IPR006118">
    <property type="entry name" value="Recombinase_CS"/>
</dbReference>
<evidence type="ECO:0000256" key="4">
    <source>
        <dbReference type="ARBA" id="ARBA00023172"/>
    </source>
</evidence>
<dbReference type="GO" id="GO:0015074">
    <property type="term" value="P:DNA integration"/>
    <property type="evidence" value="ECO:0007669"/>
    <property type="project" value="UniProtKB-KW"/>
</dbReference>
<dbReference type="Gene3D" id="1.10.10.60">
    <property type="entry name" value="Homeodomain-like"/>
    <property type="match status" value="1"/>
</dbReference>
<keyword evidence="4" id="KW-0233">DNA recombination</keyword>
<dbReference type="SUPFAM" id="SSF53041">
    <property type="entry name" value="Resolvase-like"/>
    <property type="match status" value="1"/>
</dbReference>
<dbReference type="PANTHER" id="PTHR30461">
    <property type="entry name" value="DNA-INVERTASE FROM LAMBDOID PROPHAGE"/>
    <property type="match status" value="1"/>
</dbReference>
<dbReference type="GO" id="GO:0003677">
    <property type="term" value="F:DNA binding"/>
    <property type="evidence" value="ECO:0007669"/>
    <property type="project" value="UniProtKB-KW"/>
</dbReference>
<evidence type="ECO:0000313" key="10">
    <source>
        <dbReference type="Proteomes" id="UP000323410"/>
    </source>
</evidence>
<keyword evidence="3" id="KW-0238">DNA-binding</keyword>
<accession>A0A5D0XK91</accession>
<dbReference type="PROSITE" id="PS00398">
    <property type="entry name" value="RECOMBINASES_2"/>
    <property type="match status" value="1"/>
</dbReference>
<dbReference type="EMBL" id="VSLD01000010">
    <property type="protein sequence ID" value="TYC96629.1"/>
    <property type="molecule type" value="Genomic_DNA"/>
</dbReference>
<feature type="active site" description="O-(5'-phospho-DNA)-serine intermediate" evidence="5 6">
    <location>
        <position position="12"/>
    </location>
</feature>
<dbReference type="PANTHER" id="PTHR30461:SF26">
    <property type="entry name" value="RESOLVASE HOMOLOG YNEB"/>
    <property type="match status" value="1"/>
</dbReference>
<dbReference type="CDD" id="cd00569">
    <property type="entry name" value="HTH_Hin_like"/>
    <property type="match status" value="1"/>
</dbReference>
<dbReference type="Pfam" id="PF00239">
    <property type="entry name" value="Resolvase"/>
    <property type="match status" value="1"/>
</dbReference>
<evidence type="ECO:0000256" key="1">
    <source>
        <dbReference type="ARBA" id="ARBA00009913"/>
    </source>
</evidence>
<dbReference type="InterPro" id="IPR050639">
    <property type="entry name" value="SSR_resolvase"/>
</dbReference>
<keyword evidence="2" id="KW-0229">DNA integration</keyword>
<dbReference type="PROSITE" id="PS51736">
    <property type="entry name" value="RECOMBINASES_3"/>
    <property type="match status" value="1"/>
</dbReference>
<name>A0A5D0XK91_9MICC</name>
<dbReference type="PROSITE" id="PS00397">
    <property type="entry name" value="RECOMBINASES_1"/>
    <property type="match status" value="1"/>
</dbReference>
<evidence type="ECO:0000256" key="5">
    <source>
        <dbReference type="PIRSR" id="PIRSR606118-50"/>
    </source>
</evidence>
<evidence type="ECO:0000313" key="9">
    <source>
        <dbReference type="EMBL" id="TYC96629.1"/>
    </source>
</evidence>
<dbReference type="InterPro" id="IPR006119">
    <property type="entry name" value="Resolv_N"/>
</dbReference>
<evidence type="ECO:0000256" key="7">
    <source>
        <dbReference type="SAM" id="MobiDB-lite"/>
    </source>
</evidence>
<protein>
    <submittedName>
        <fullName evidence="9">Recombinase family protein</fullName>
    </submittedName>
</protein>
<dbReference type="AlphaFoldDB" id="A0A5D0XK91"/>
<organism evidence="9 10">
    <name type="scientific">Arthrobacter echini</name>
    <dbReference type="NCBI Taxonomy" id="1529066"/>
    <lineage>
        <taxon>Bacteria</taxon>
        <taxon>Bacillati</taxon>
        <taxon>Actinomycetota</taxon>
        <taxon>Actinomycetes</taxon>
        <taxon>Micrococcales</taxon>
        <taxon>Micrococcaceae</taxon>
        <taxon>Arthrobacter</taxon>
    </lineage>
</organism>
<proteinExistence type="inferred from homology"/>
<reference evidence="9 10" key="1">
    <citation type="submission" date="2019-08" db="EMBL/GenBank/DDBJ databases">
        <title>Genone of Arthrobacter echini P9.</title>
        <authorList>
            <person name="Bowman J.P."/>
        </authorList>
    </citation>
    <scope>NUCLEOTIDE SEQUENCE [LARGE SCALE GENOMIC DNA]</scope>
    <source>
        <strain evidence="9 10">P9</strain>
    </source>
</reference>
<dbReference type="Proteomes" id="UP000323410">
    <property type="component" value="Unassembled WGS sequence"/>
</dbReference>
<dbReference type="Pfam" id="PF02796">
    <property type="entry name" value="HTH_7"/>
    <property type="match status" value="1"/>
</dbReference>
<dbReference type="SMART" id="SM00857">
    <property type="entry name" value="Resolvase"/>
    <property type="match status" value="1"/>
</dbReference>
<sequence>MTGQRVGYIRVSSLDQTTLRQLDGVALDRKYTDHASGKDQNRPALEDLLDFVRDGDTVVVHSMDRLARNLEDLRSIVRRLTTKGVRIEFVHEKLTFTGDDNAMATLLLNVMGAFAEFERSLIRERQREGIALAKVRGTYKGRSRSLSPERALELCEKAAAGVPKAVLAREYGISRETVYAYLRAGSSHKPETDPDGESTLRALVESLPADTRATPTVTPYDSLLSAPAKTQNPLPG</sequence>
<dbReference type="InterPro" id="IPR036162">
    <property type="entry name" value="Resolvase-like_N_sf"/>
</dbReference>
<dbReference type="SUPFAM" id="SSF46689">
    <property type="entry name" value="Homeodomain-like"/>
    <property type="match status" value="1"/>
</dbReference>
<dbReference type="GO" id="GO:0000150">
    <property type="term" value="F:DNA strand exchange activity"/>
    <property type="evidence" value="ECO:0007669"/>
    <property type="project" value="InterPro"/>
</dbReference>
<keyword evidence="10" id="KW-1185">Reference proteome</keyword>
<dbReference type="OrthoDB" id="128993at2"/>
<evidence type="ECO:0000256" key="6">
    <source>
        <dbReference type="PROSITE-ProRule" id="PRU10137"/>
    </source>
</evidence>
<comment type="similarity">
    <text evidence="1">Belongs to the site-specific recombinase resolvase family.</text>
</comment>
<dbReference type="InterPro" id="IPR006120">
    <property type="entry name" value="Resolvase_HTH_dom"/>
</dbReference>
<evidence type="ECO:0000256" key="2">
    <source>
        <dbReference type="ARBA" id="ARBA00022908"/>
    </source>
</evidence>
<feature type="region of interest" description="Disordered" evidence="7">
    <location>
        <begin position="186"/>
        <end position="236"/>
    </location>
</feature>
<comment type="caution">
    <text evidence="9">The sequence shown here is derived from an EMBL/GenBank/DDBJ whole genome shotgun (WGS) entry which is preliminary data.</text>
</comment>
<evidence type="ECO:0000259" key="8">
    <source>
        <dbReference type="PROSITE" id="PS51736"/>
    </source>
</evidence>
<dbReference type="CDD" id="cd03768">
    <property type="entry name" value="SR_ResInv"/>
    <property type="match status" value="1"/>
</dbReference>
<evidence type="ECO:0000256" key="3">
    <source>
        <dbReference type="ARBA" id="ARBA00023125"/>
    </source>
</evidence>
<dbReference type="InterPro" id="IPR009057">
    <property type="entry name" value="Homeodomain-like_sf"/>
</dbReference>
<gene>
    <name evidence="9" type="ORF">FQ377_13660</name>
</gene>
<feature type="domain" description="Resolvase/invertase-type recombinase catalytic" evidence="8">
    <location>
        <begin position="4"/>
        <end position="137"/>
    </location>
</feature>